<organism evidence="3 4">
    <name type="scientific">SAR86 cluster bacterium</name>
    <dbReference type="NCBI Taxonomy" id="2030880"/>
    <lineage>
        <taxon>Bacteria</taxon>
        <taxon>Pseudomonadati</taxon>
        <taxon>Pseudomonadota</taxon>
        <taxon>Gammaproteobacteria</taxon>
        <taxon>SAR86 cluster</taxon>
    </lineage>
</organism>
<feature type="domain" description="Metallo-beta-lactamase" evidence="2">
    <location>
        <begin position="81"/>
        <end position="281"/>
    </location>
</feature>
<name>A0A2A5AUZ6_9GAMM</name>
<keyword evidence="1" id="KW-0732">Signal</keyword>
<feature type="signal peptide" evidence="1">
    <location>
        <begin position="1"/>
        <end position="26"/>
    </location>
</feature>
<gene>
    <name evidence="3" type="ORF">COA96_12740</name>
</gene>
<dbReference type="InterPro" id="IPR036866">
    <property type="entry name" value="RibonucZ/Hydroxyglut_hydro"/>
</dbReference>
<evidence type="ECO:0000313" key="4">
    <source>
        <dbReference type="Proteomes" id="UP000218327"/>
    </source>
</evidence>
<protein>
    <submittedName>
        <fullName evidence="3">Pyrroloquinoline quinone biosynthesis protein PqqB</fullName>
    </submittedName>
</protein>
<reference evidence="4" key="1">
    <citation type="submission" date="2017-08" db="EMBL/GenBank/DDBJ databases">
        <title>A dynamic microbial community with high functional redundancy inhabits the cold, oxic subseafloor aquifer.</title>
        <authorList>
            <person name="Tully B.J."/>
            <person name="Wheat C.G."/>
            <person name="Glazer B.T."/>
            <person name="Huber J.A."/>
        </authorList>
    </citation>
    <scope>NUCLEOTIDE SEQUENCE [LARGE SCALE GENOMIC DNA]</scope>
</reference>
<sequence length="314" mass="35443">MNSFMKLSCALFIAFTTLIASSVTLAQNSEPYIYILGVVQDAGYPQTGCYQPHCLLGWQDKQLQRGATSLAVIDPASNQKFLFEATPNLPAQLYDLEVEATGDRYQLAGIFLTHAHIGHYTGLMFLGHEAMSVSNMPVYAMPRMADYLRNNGPWSQLVSYENIQLIELENEKPQQLAQLKITPFLVPHRDEFSETVGYRIEGPNKTAIFIPDINKWSLWNQDIADLVQSVDYALVDATFYNDQELPGRDMSKIPHPFVSESIEIFSSLSVVDKNKVWFIHMNHTNPLLNPDSKESKLVQQQGFNIAVEGQRLPL</sequence>
<dbReference type="Gene3D" id="3.60.15.10">
    <property type="entry name" value="Ribonuclease Z/Hydroxyacylglutathione hydrolase-like"/>
    <property type="match status" value="1"/>
</dbReference>
<dbReference type="PANTHER" id="PTHR42663">
    <property type="entry name" value="HYDROLASE C777.06C-RELATED-RELATED"/>
    <property type="match status" value="1"/>
</dbReference>
<proteinExistence type="predicted"/>
<dbReference type="AlphaFoldDB" id="A0A2A5AUZ6"/>
<accession>A0A2A5AUZ6</accession>
<comment type="caution">
    <text evidence="3">The sequence shown here is derived from an EMBL/GenBank/DDBJ whole genome shotgun (WGS) entry which is preliminary data.</text>
</comment>
<feature type="chain" id="PRO_5012720688" evidence="1">
    <location>
        <begin position="27"/>
        <end position="314"/>
    </location>
</feature>
<evidence type="ECO:0000256" key="1">
    <source>
        <dbReference type="SAM" id="SignalP"/>
    </source>
</evidence>
<dbReference type="InterPro" id="IPR001279">
    <property type="entry name" value="Metallo-B-lactamas"/>
</dbReference>
<dbReference type="EMBL" id="NVVJ01000045">
    <property type="protein sequence ID" value="PCJ23062.1"/>
    <property type="molecule type" value="Genomic_DNA"/>
</dbReference>
<dbReference type="Proteomes" id="UP000218327">
    <property type="component" value="Unassembled WGS sequence"/>
</dbReference>
<dbReference type="PANTHER" id="PTHR42663:SF6">
    <property type="entry name" value="HYDROLASE C777.06C-RELATED"/>
    <property type="match status" value="1"/>
</dbReference>
<evidence type="ECO:0000259" key="2">
    <source>
        <dbReference type="Pfam" id="PF12706"/>
    </source>
</evidence>
<evidence type="ECO:0000313" key="3">
    <source>
        <dbReference type="EMBL" id="PCJ23062.1"/>
    </source>
</evidence>
<dbReference type="SUPFAM" id="SSF56281">
    <property type="entry name" value="Metallo-hydrolase/oxidoreductase"/>
    <property type="match status" value="1"/>
</dbReference>
<dbReference type="Pfam" id="PF12706">
    <property type="entry name" value="Lactamase_B_2"/>
    <property type="match status" value="1"/>
</dbReference>